<proteinExistence type="predicted"/>
<feature type="compositionally biased region" description="Pro residues" evidence="1">
    <location>
        <begin position="31"/>
        <end position="44"/>
    </location>
</feature>
<reference evidence="2 3" key="1">
    <citation type="journal article" date="2024" name="Nat. Commun.">
        <title>Phylogenomics reveals the evolutionary origins of lichenization in chlorophyte algae.</title>
        <authorList>
            <person name="Puginier C."/>
            <person name="Libourel C."/>
            <person name="Otte J."/>
            <person name="Skaloud P."/>
            <person name="Haon M."/>
            <person name="Grisel S."/>
            <person name="Petersen M."/>
            <person name="Berrin J.G."/>
            <person name="Delaux P.M."/>
            <person name="Dal Grande F."/>
            <person name="Keller J."/>
        </authorList>
    </citation>
    <scope>NUCLEOTIDE SEQUENCE [LARGE SCALE GENOMIC DNA]</scope>
    <source>
        <strain evidence="2 3">SAG 245.80</strain>
    </source>
</reference>
<evidence type="ECO:0000313" key="2">
    <source>
        <dbReference type="EMBL" id="KAK9837304.1"/>
    </source>
</evidence>
<evidence type="ECO:0000256" key="1">
    <source>
        <dbReference type="SAM" id="MobiDB-lite"/>
    </source>
</evidence>
<feature type="region of interest" description="Disordered" evidence="1">
    <location>
        <begin position="64"/>
        <end position="89"/>
    </location>
</feature>
<dbReference type="Proteomes" id="UP001445335">
    <property type="component" value="Unassembled WGS sequence"/>
</dbReference>
<name>A0AAW1RUC2_9CHLO</name>
<comment type="caution">
    <text evidence="2">The sequence shown here is derived from an EMBL/GenBank/DDBJ whole genome shotgun (WGS) entry which is preliminary data.</text>
</comment>
<gene>
    <name evidence="2" type="ORF">WJX81_005157</name>
</gene>
<sequence>MVAARAPSALACASAGAYAGGAAGWGRDPAEVPPAAPAPPPQAAPRPARRAAFFLPEPRGELQVPESRAFGGPRHAEKRALRPARMREDVDEEEEEALRAICEKAAARAAATFTAAMLQAPEPRTPPPPLRTRAAEAPPRDGAAKAPWDAGQGDGGLWGAVCLHRVAASPAYIRPAGGLAMTCSGGQELGIDLETLQQRLEQLITLLPPLRGKVANMRPALCAALLRDPQQLAQRLVQCRTALPHVDAANLFGQQPDLLLKGTADLVASVEAVARLLGTDGATMQALASKHPRLLDGTAVEEVLTEMRRYVPSKDPRQALLDDPTWLLRLERGPRRLGPHPDDAC</sequence>
<evidence type="ECO:0000313" key="3">
    <source>
        <dbReference type="Proteomes" id="UP001445335"/>
    </source>
</evidence>
<accession>A0AAW1RUC2</accession>
<feature type="region of interest" description="Disordered" evidence="1">
    <location>
        <begin position="22"/>
        <end position="49"/>
    </location>
</feature>
<organism evidence="2 3">
    <name type="scientific">Elliptochloris bilobata</name>
    <dbReference type="NCBI Taxonomy" id="381761"/>
    <lineage>
        <taxon>Eukaryota</taxon>
        <taxon>Viridiplantae</taxon>
        <taxon>Chlorophyta</taxon>
        <taxon>core chlorophytes</taxon>
        <taxon>Trebouxiophyceae</taxon>
        <taxon>Trebouxiophyceae incertae sedis</taxon>
        <taxon>Elliptochloris clade</taxon>
        <taxon>Elliptochloris</taxon>
    </lineage>
</organism>
<dbReference type="AlphaFoldDB" id="A0AAW1RUC2"/>
<feature type="compositionally biased region" description="Basic and acidic residues" evidence="1">
    <location>
        <begin position="74"/>
        <end position="88"/>
    </location>
</feature>
<dbReference type="EMBL" id="JALJOU010000022">
    <property type="protein sequence ID" value="KAK9837304.1"/>
    <property type="molecule type" value="Genomic_DNA"/>
</dbReference>
<feature type="region of interest" description="Disordered" evidence="1">
    <location>
        <begin position="120"/>
        <end position="148"/>
    </location>
</feature>
<keyword evidence="3" id="KW-1185">Reference proteome</keyword>
<protein>
    <submittedName>
        <fullName evidence="2">Uncharacterized protein</fullName>
    </submittedName>
</protein>